<gene>
    <name evidence="6" type="ORF">ACIKP9_03130</name>
</gene>
<accession>A0ABW8GIK7</accession>
<keyword evidence="4" id="KW-0802">TPR repeat</keyword>
<sequence length="290" mass="31095">MLTANAANAANNPAEACLQALNENDAATALAQAEQGLAQQPMQRDLLLCQGRAALSMGKANEALNSFSKAEPSAVTANDRLLVHLFKGNAYKALGQYAEAQASYQAALLLAQQEKNQKFQVIASLLSGEALVQQSLLSEAQGYYESALKLAGNNNERADANEHLARLKAKQGLYDDAIAYQVKALVMQASDGDFDSYANAGLELGYLYIGAKDFNNAEKNLNKIIEKAKSAGDGYWVAKGYYYLGLNFIAAKQANKAKEALAQALEIAEAIGAEKLSAEINLQLEKLSQH</sequence>
<comment type="caution">
    <text evidence="6">The sequence shown here is derived from an EMBL/GenBank/DDBJ whole genome shotgun (WGS) entry which is preliminary data.</text>
</comment>
<evidence type="ECO:0000256" key="3">
    <source>
        <dbReference type="ARBA" id="ARBA00022737"/>
    </source>
</evidence>
<dbReference type="EMBL" id="JBIWXY010000001">
    <property type="protein sequence ID" value="MFJ5445214.1"/>
    <property type="molecule type" value="Genomic_DNA"/>
</dbReference>
<dbReference type="SUPFAM" id="SSF48452">
    <property type="entry name" value="TPR-like"/>
    <property type="match status" value="2"/>
</dbReference>
<evidence type="ECO:0008006" key="8">
    <source>
        <dbReference type="Google" id="ProtNLM"/>
    </source>
</evidence>
<organism evidence="6 7">
    <name type="scientific">Methylobacillus methanolivorans</name>
    <dbReference type="NCBI Taxonomy" id="1848927"/>
    <lineage>
        <taxon>Bacteria</taxon>
        <taxon>Pseudomonadati</taxon>
        <taxon>Pseudomonadota</taxon>
        <taxon>Betaproteobacteria</taxon>
        <taxon>Nitrosomonadales</taxon>
        <taxon>Methylophilaceae</taxon>
        <taxon>Methylobacillus</taxon>
    </lineage>
</organism>
<dbReference type="SMART" id="SM00028">
    <property type="entry name" value="TPR"/>
    <property type="match status" value="6"/>
</dbReference>
<evidence type="ECO:0000256" key="1">
    <source>
        <dbReference type="ARBA" id="ARBA00004496"/>
    </source>
</evidence>
<keyword evidence="2" id="KW-0963">Cytoplasm</keyword>
<evidence type="ECO:0000256" key="5">
    <source>
        <dbReference type="ARBA" id="ARBA00038253"/>
    </source>
</evidence>
<dbReference type="InterPro" id="IPR019734">
    <property type="entry name" value="TPR_rpt"/>
</dbReference>
<dbReference type="RefSeq" id="WP_400879171.1">
    <property type="nucleotide sequence ID" value="NZ_JBIWXY010000001.1"/>
</dbReference>
<comment type="similarity">
    <text evidence="5">Belongs to the Rap family.</text>
</comment>
<proteinExistence type="inferred from homology"/>
<reference evidence="6 7" key="1">
    <citation type="submission" date="2024-11" db="EMBL/GenBank/DDBJ databases">
        <authorList>
            <person name="Kaparullina E.N."/>
            <person name="Delegan Y.A."/>
            <person name="Doronina N.V."/>
        </authorList>
    </citation>
    <scope>NUCLEOTIDE SEQUENCE [LARGE SCALE GENOMIC DNA]</scope>
    <source>
        <strain evidence="6 7">7sh_L</strain>
    </source>
</reference>
<evidence type="ECO:0000313" key="6">
    <source>
        <dbReference type="EMBL" id="MFJ5445214.1"/>
    </source>
</evidence>
<keyword evidence="3" id="KW-0677">Repeat</keyword>
<dbReference type="InterPro" id="IPR011990">
    <property type="entry name" value="TPR-like_helical_dom_sf"/>
</dbReference>
<dbReference type="PANTHER" id="PTHR46630">
    <property type="entry name" value="TETRATRICOPEPTIDE REPEAT PROTEIN 29"/>
    <property type="match status" value="1"/>
</dbReference>
<dbReference type="Pfam" id="PF13181">
    <property type="entry name" value="TPR_8"/>
    <property type="match status" value="1"/>
</dbReference>
<dbReference type="PANTHER" id="PTHR46630:SF1">
    <property type="entry name" value="TETRATRICOPEPTIDE REPEAT PROTEIN 29"/>
    <property type="match status" value="1"/>
</dbReference>
<protein>
    <recommendedName>
        <fullName evidence="8">Tetratricopeptide repeat protein</fullName>
    </recommendedName>
</protein>
<name>A0ABW8GIK7_9PROT</name>
<comment type="subcellular location">
    <subcellularLocation>
        <location evidence="1">Cytoplasm</location>
    </subcellularLocation>
</comment>
<dbReference type="Proteomes" id="UP001617669">
    <property type="component" value="Unassembled WGS sequence"/>
</dbReference>
<keyword evidence="7" id="KW-1185">Reference proteome</keyword>
<evidence type="ECO:0000256" key="2">
    <source>
        <dbReference type="ARBA" id="ARBA00022490"/>
    </source>
</evidence>
<evidence type="ECO:0000313" key="7">
    <source>
        <dbReference type="Proteomes" id="UP001617669"/>
    </source>
</evidence>
<dbReference type="InterPro" id="IPR051476">
    <property type="entry name" value="Bac_ResReg_Asp_Phosphatase"/>
</dbReference>
<evidence type="ECO:0000256" key="4">
    <source>
        <dbReference type="ARBA" id="ARBA00022803"/>
    </source>
</evidence>
<dbReference type="Gene3D" id="1.25.40.10">
    <property type="entry name" value="Tetratricopeptide repeat domain"/>
    <property type="match status" value="2"/>
</dbReference>